<keyword evidence="3" id="KW-0479">Metal-binding</keyword>
<dbReference type="PROSITE" id="PS51379">
    <property type="entry name" value="4FE4S_FER_2"/>
    <property type="match status" value="1"/>
</dbReference>
<keyword evidence="7" id="KW-0411">Iron-sulfur</keyword>
<evidence type="ECO:0000256" key="3">
    <source>
        <dbReference type="ARBA" id="ARBA00022723"/>
    </source>
</evidence>
<evidence type="ECO:0000313" key="9">
    <source>
        <dbReference type="EMBL" id="PWS38593.1"/>
    </source>
</evidence>
<dbReference type="Pfam" id="PF02589">
    <property type="entry name" value="LUD_dom"/>
    <property type="match status" value="1"/>
</dbReference>
<dbReference type="OrthoDB" id="5289041at2"/>
<dbReference type="Gene3D" id="3.40.50.10420">
    <property type="entry name" value="NagB/RpiA/CoA transferase-like"/>
    <property type="match status" value="1"/>
</dbReference>
<dbReference type="GO" id="GO:0051539">
    <property type="term" value="F:4 iron, 4 sulfur cluster binding"/>
    <property type="evidence" value="ECO:0007669"/>
    <property type="project" value="UniProtKB-KW"/>
</dbReference>
<sequence>MVQVTSPAFKQNAARALADPGLQKALGKAKGAFLQRRADAVERLPEFERLRDIGRDIKNHTLANLDFYLETFAANVERAGGKVHWCSTAEDARNAVLEICRKAGAKTVTKGKSMISEEMALNDHLEAHGIVPVETDLGEYIIQLRQEHPSHIIAPAFHLNREDWEADFRRMHTDLPADRVFNERRDILAEARTKLRQKFLAADVGITGANFLIAETGSSVIVTNEGNGDLTQTLPRVHIALASIEKVVPTLEDATSLLRLLARSATGQDFSVYTTFSTGVRREGDLDGPEEYHVILLDNGRSNMVGTEFQEMLRCIRCAACMNHCPVYGVTGGHAYGWVYPGPMGSVLTPTLVGVDKAGHLPNASTFCGRCESVCPVKIPLPKLMRHWREREFERHLTPATARSNLALWAWFAKRPALYRAATRAAIGTLGLLARGKGAFKAMPLAGGWTKGRDLPAPEPGGTFMARYAKARRNGR</sequence>
<dbReference type="InterPro" id="IPR017900">
    <property type="entry name" value="4Fe4S_Fe_S_CS"/>
</dbReference>
<dbReference type="InterPro" id="IPR004452">
    <property type="entry name" value="LutB/LldF"/>
</dbReference>
<keyword evidence="4" id="KW-0677">Repeat</keyword>
<dbReference type="EMBL" id="QGNA01000001">
    <property type="protein sequence ID" value="PWS38593.1"/>
    <property type="molecule type" value="Genomic_DNA"/>
</dbReference>
<dbReference type="Gene3D" id="1.10.1060.10">
    <property type="entry name" value="Alpha-helical ferredoxin"/>
    <property type="match status" value="1"/>
</dbReference>
<dbReference type="InterPro" id="IPR017896">
    <property type="entry name" value="4Fe4S_Fe-S-bd"/>
</dbReference>
<reference evidence="10" key="1">
    <citation type="submission" date="2018-05" db="EMBL/GenBank/DDBJ databases">
        <authorList>
            <person name="Du Z."/>
            <person name="Wang X."/>
        </authorList>
    </citation>
    <scope>NUCLEOTIDE SEQUENCE [LARGE SCALE GENOMIC DNA]</scope>
    <source>
        <strain evidence="10">CQN31</strain>
    </source>
</reference>
<dbReference type="Proteomes" id="UP000245765">
    <property type="component" value="Unassembled WGS sequence"/>
</dbReference>
<evidence type="ECO:0000256" key="6">
    <source>
        <dbReference type="ARBA" id="ARBA00023004"/>
    </source>
</evidence>
<keyword evidence="1" id="KW-0813">Transport</keyword>
<comment type="caution">
    <text evidence="9">The sequence shown here is derived from an EMBL/GenBank/DDBJ whole genome shotgun (WGS) entry which is preliminary data.</text>
</comment>
<dbReference type="InterPro" id="IPR037171">
    <property type="entry name" value="NagB/RpiA_transferase-like"/>
</dbReference>
<protein>
    <submittedName>
        <fullName evidence="9">Iron-sulfur cluster-binding protein</fullName>
    </submittedName>
</protein>
<dbReference type="InterPro" id="IPR009051">
    <property type="entry name" value="Helical_ferredxn"/>
</dbReference>
<proteinExistence type="predicted"/>
<accession>A0A317FJ02</accession>
<dbReference type="GO" id="GO:0006089">
    <property type="term" value="P:lactate metabolic process"/>
    <property type="evidence" value="ECO:0007669"/>
    <property type="project" value="InterPro"/>
</dbReference>
<keyword evidence="10" id="KW-1185">Reference proteome</keyword>
<evidence type="ECO:0000256" key="7">
    <source>
        <dbReference type="ARBA" id="ARBA00023014"/>
    </source>
</evidence>
<gene>
    <name evidence="9" type="ORF">DFH01_04780</name>
</gene>
<dbReference type="GO" id="GO:0046872">
    <property type="term" value="F:metal ion binding"/>
    <property type="evidence" value="ECO:0007669"/>
    <property type="project" value="UniProtKB-KW"/>
</dbReference>
<evidence type="ECO:0000256" key="4">
    <source>
        <dbReference type="ARBA" id="ARBA00022737"/>
    </source>
</evidence>
<dbReference type="SUPFAM" id="SSF46548">
    <property type="entry name" value="alpha-helical ferredoxin"/>
    <property type="match status" value="1"/>
</dbReference>
<evidence type="ECO:0000256" key="5">
    <source>
        <dbReference type="ARBA" id="ARBA00022982"/>
    </source>
</evidence>
<dbReference type="InterPro" id="IPR024185">
    <property type="entry name" value="FTHF_cligase-like_sf"/>
</dbReference>
<evidence type="ECO:0000259" key="8">
    <source>
        <dbReference type="PROSITE" id="PS51379"/>
    </source>
</evidence>
<dbReference type="AlphaFoldDB" id="A0A317FJ02"/>
<dbReference type="SUPFAM" id="SSF100950">
    <property type="entry name" value="NagB/RpiA/CoA transferase-like"/>
    <property type="match status" value="1"/>
</dbReference>
<name>A0A317FJ02_9PROT</name>
<evidence type="ECO:0000256" key="1">
    <source>
        <dbReference type="ARBA" id="ARBA00022448"/>
    </source>
</evidence>
<keyword evidence="5" id="KW-0249">Electron transport</keyword>
<dbReference type="Pfam" id="PF13183">
    <property type="entry name" value="Fer4_8"/>
    <property type="match status" value="1"/>
</dbReference>
<dbReference type="RefSeq" id="WP_109869214.1">
    <property type="nucleotide sequence ID" value="NZ_QGNA01000001.1"/>
</dbReference>
<evidence type="ECO:0000313" key="10">
    <source>
        <dbReference type="Proteomes" id="UP000245765"/>
    </source>
</evidence>
<dbReference type="PROSITE" id="PS00198">
    <property type="entry name" value="4FE4S_FER_1"/>
    <property type="match status" value="1"/>
</dbReference>
<keyword evidence="2" id="KW-0004">4Fe-4S</keyword>
<dbReference type="PANTHER" id="PTHR47153">
    <property type="entry name" value="LACTATE UTILIZATION PROTEIN B"/>
    <property type="match status" value="1"/>
</dbReference>
<evidence type="ECO:0000256" key="2">
    <source>
        <dbReference type="ARBA" id="ARBA00022485"/>
    </source>
</evidence>
<feature type="domain" description="4Fe-4S ferredoxin-type" evidence="8">
    <location>
        <begin position="305"/>
        <end position="335"/>
    </location>
</feature>
<keyword evidence="6" id="KW-0408">Iron</keyword>
<dbReference type="PANTHER" id="PTHR47153:SF2">
    <property type="entry name" value="LACTATE UTILIZATION PROTEIN B"/>
    <property type="match status" value="1"/>
</dbReference>
<dbReference type="InterPro" id="IPR003741">
    <property type="entry name" value="LUD_dom"/>
</dbReference>
<dbReference type="NCBIfam" id="TIGR00273">
    <property type="entry name" value="LutB/LldF family L-lactate oxidation iron-sulfur protein"/>
    <property type="match status" value="1"/>
</dbReference>
<organism evidence="9 10">
    <name type="scientific">Falsiroseomonas bella</name>
    <dbReference type="NCBI Taxonomy" id="2184016"/>
    <lineage>
        <taxon>Bacteria</taxon>
        <taxon>Pseudomonadati</taxon>
        <taxon>Pseudomonadota</taxon>
        <taxon>Alphaproteobacteria</taxon>
        <taxon>Acetobacterales</taxon>
        <taxon>Roseomonadaceae</taxon>
        <taxon>Falsiroseomonas</taxon>
    </lineage>
</organism>